<dbReference type="InterPro" id="IPR032282">
    <property type="entry name" value="HAGH_C"/>
</dbReference>
<dbReference type="InterPro" id="IPR036866">
    <property type="entry name" value="RibonucZ/Hydroxyglut_hydro"/>
</dbReference>
<feature type="binding site" evidence="7">
    <location>
        <position position="55"/>
    </location>
    <ligand>
        <name>Zn(2+)</name>
        <dbReference type="ChEBI" id="CHEBI:29105"/>
        <label>1</label>
    </ligand>
</feature>
<feature type="binding site" evidence="7">
    <location>
        <position position="59"/>
    </location>
    <ligand>
        <name>Zn(2+)</name>
        <dbReference type="ChEBI" id="CHEBI:29105"/>
        <label>2</label>
    </ligand>
</feature>
<dbReference type="GO" id="GO:0016787">
    <property type="term" value="F:hydrolase activity"/>
    <property type="evidence" value="ECO:0007669"/>
    <property type="project" value="UniProtKB-KW"/>
</dbReference>
<feature type="binding site" evidence="7">
    <location>
        <position position="60"/>
    </location>
    <ligand>
        <name>Zn(2+)</name>
        <dbReference type="ChEBI" id="CHEBI:29105"/>
        <label>2</label>
    </ligand>
</feature>
<evidence type="ECO:0000256" key="2">
    <source>
        <dbReference type="ARBA" id="ARBA00004963"/>
    </source>
</evidence>
<name>A0ABQ1JHG4_9PROT</name>
<feature type="binding site" evidence="7">
    <location>
        <position position="132"/>
    </location>
    <ligand>
        <name>Zn(2+)</name>
        <dbReference type="ChEBI" id="CHEBI:29105"/>
        <label>1</label>
    </ligand>
</feature>
<accession>A0ABQ1JHG4</accession>
<keyword evidence="5 7" id="KW-0378">Hydrolase</keyword>
<dbReference type="InterPro" id="IPR017782">
    <property type="entry name" value="Hydroxyacylglutathione_Hdrlase"/>
</dbReference>
<dbReference type="InterPro" id="IPR001279">
    <property type="entry name" value="Metallo-B-lactamas"/>
</dbReference>
<dbReference type="InterPro" id="IPR050110">
    <property type="entry name" value="Glyoxalase_II_hydrolase"/>
</dbReference>
<keyword evidence="6 7" id="KW-0862">Zinc</keyword>
<dbReference type="Proteomes" id="UP000628854">
    <property type="component" value="Unassembled WGS sequence"/>
</dbReference>
<dbReference type="Gene3D" id="3.60.15.10">
    <property type="entry name" value="Ribonuclease Z/Hydroxyacylglutathione hydrolase-like"/>
    <property type="match status" value="1"/>
</dbReference>
<dbReference type="EMBL" id="BMKF01000002">
    <property type="protein sequence ID" value="GGB69067.1"/>
    <property type="molecule type" value="Genomic_DNA"/>
</dbReference>
<evidence type="ECO:0000256" key="6">
    <source>
        <dbReference type="ARBA" id="ARBA00022833"/>
    </source>
</evidence>
<evidence type="ECO:0000256" key="7">
    <source>
        <dbReference type="HAMAP-Rule" id="MF_01374"/>
    </source>
</evidence>
<reference evidence="10" key="1">
    <citation type="journal article" date="2019" name="Int. J. Syst. Evol. Microbiol.">
        <title>The Global Catalogue of Microorganisms (GCM) 10K type strain sequencing project: providing services to taxonomists for standard genome sequencing and annotation.</title>
        <authorList>
            <consortium name="The Broad Institute Genomics Platform"/>
            <consortium name="The Broad Institute Genome Sequencing Center for Infectious Disease"/>
            <person name="Wu L."/>
            <person name="Ma J."/>
        </authorList>
    </citation>
    <scope>NUCLEOTIDE SEQUENCE [LARGE SCALE GENOMIC DNA]</scope>
    <source>
        <strain evidence="10">CGMCC 1.15928</strain>
    </source>
</reference>
<dbReference type="InterPro" id="IPR035680">
    <property type="entry name" value="Clx_II_MBL"/>
</dbReference>
<evidence type="ECO:0000256" key="4">
    <source>
        <dbReference type="ARBA" id="ARBA00022723"/>
    </source>
</evidence>
<comment type="caution">
    <text evidence="9">The sequence shown here is derived from an EMBL/GenBank/DDBJ whole genome shotgun (WGS) entry which is preliminary data.</text>
</comment>
<dbReference type="CDD" id="cd07723">
    <property type="entry name" value="hydroxyacylglutathione_hydrolase_MBL-fold"/>
    <property type="match status" value="1"/>
</dbReference>
<feature type="binding site" evidence="7">
    <location>
        <position position="170"/>
    </location>
    <ligand>
        <name>Zn(2+)</name>
        <dbReference type="ChEBI" id="CHEBI:29105"/>
        <label>2</label>
    </ligand>
</feature>
<evidence type="ECO:0000313" key="9">
    <source>
        <dbReference type="EMBL" id="GGB69067.1"/>
    </source>
</evidence>
<dbReference type="SMART" id="SM00849">
    <property type="entry name" value="Lactamase_B"/>
    <property type="match status" value="1"/>
</dbReference>
<dbReference type="SUPFAM" id="SSF56281">
    <property type="entry name" value="Metallo-hydrolase/oxidoreductase"/>
    <property type="match status" value="1"/>
</dbReference>
<protein>
    <recommendedName>
        <fullName evidence="7">Hydroxyacylglutathione hydrolase</fullName>
        <ecNumber evidence="7">3.1.2.6</ecNumber>
    </recommendedName>
    <alternativeName>
        <fullName evidence="7">Glyoxalase II</fullName>
        <shortName evidence="7">Glx II</shortName>
    </alternativeName>
</protein>
<dbReference type="RefSeq" id="WP_084392921.1">
    <property type="nucleotide sequence ID" value="NZ_BMKF01000002.1"/>
</dbReference>
<keyword evidence="10" id="KW-1185">Reference proteome</keyword>
<feature type="binding site" evidence="7">
    <location>
        <position position="113"/>
    </location>
    <ligand>
        <name>Zn(2+)</name>
        <dbReference type="ChEBI" id="CHEBI:29105"/>
        <label>1</label>
    </ligand>
</feature>
<dbReference type="NCBIfam" id="TIGR03413">
    <property type="entry name" value="GSH_gloB"/>
    <property type="match status" value="1"/>
</dbReference>
<comment type="similarity">
    <text evidence="3 7">Belongs to the metallo-beta-lactamase superfamily. Glyoxalase II family.</text>
</comment>
<feature type="binding site" evidence="7">
    <location>
        <position position="57"/>
    </location>
    <ligand>
        <name>Zn(2+)</name>
        <dbReference type="ChEBI" id="CHEBI:29105"/>
        <label>1</label>
    </ligand>
</feature>
<comment type="pathway">
    <text evidence="2 7">Secondary metabolite metabolism; methylglyoxal degradation; (R)-lactate from methylglyoxal: step 2/2.</text>
</comment>
<dbReference type="Pfam" id="PF16123">
    <property type="entry name" value="HAGH_C"/>
    <property type="match status" value="1"/>
</dbReference>
<proteinExistence type="inferred from homology"/>
<comment type="subunit">
    <text evidence="7">Monomer.</text>
</comment>
<dbReference type="PANTHER" id="PTHR43705:SF1">
    <property type="entry name" value="HYDROXYACYLGLUTATHIONE HYDROLASE GLOB"/>
    <property type="match status" value="1"/>
</dbReference>
<feature type="binding site" evidence="7">
    <location>
        <position position="132"/>
    </location>
    <ligand>
        <name>Zn(2+)</name>
        <dbReference type="ChEBI" id="CHEBI:29105"/>
        <label>2</label>
    </ligand>
</feature>
<keyword evidence="4 7" id="KW-0479">Metal-binding</keyword>
<evidence type="ECO:0000256" key="3">
    <source>
        <dbReference type="ARBA" id="ARBA00006759"/>
    </source>
</evidence>
<dbReference type="PIRSF" id="PIRSF005457">
    <property type="entry name" value="Glx"/>
    <property type="match status" value="1"/>
</dbReference>
<evidence type="ECO:0000259" key="8">
    <source>
        <dbReference type="SMART" id="SM00849"/>
    </source>
</evidence>
<dbReference type="EC" id="3.1.2.6" evidence="7"/>
<evidence type="ECO:0000313" key="10">
    <source>
        <dbReference type="Proteomes" id="UP000628854"/>
    </source>
</evidence>
<dbReference type="Pfam" id="PF00753">
    <property type="entry name" value="Lactamase_B"/>
    <property type="match status" value="1"/>
</dbReference>
<sequence length="253" mass="27725">MIDVHQFPCLNDNYGFLVHDRDSGETAAIDTPDGDKYLDEAERLGWTITAIWNTHWHPDHAGGNLRIKETTGCRVFGPAGEAEKIPGIDAPLQGGDGVQLGDWSVKVLDVPGHTLGHIAYHIPDARMAFVGDALFALGCGRVFEGNPKMMWTSLSRLKSLPPETVIYCAHEYTAANAKFALSVDPENLALRAYADEVTAKRQRGDWTVPTTIARELDANPFLRADDPAMQSAMGHPGDPVATFAEIRSRKDNF</sequence>
<evidence type="ECO:0000256" key="1">
    <source>
        <dbReference type="ARBA" id="ARBA00001623"/>
    </source>
</evidence>
<organism evidence="9 10">
    <name type="scientific">Henriciella pelagia</name>
    <dbReference type="NCBI Taxonomy" id="1977912"/>
    <lineage>
        <taxon>Bacteria</taxon>
        <taxon>Pseudomonadati</taxon>
        <taxon>Pseudomonadota</taxon>
        <taxon>Alphaproteobacteria</taxon>
        <taxon>Hyphomonadales</taxon>
        <taxon>Hyphomonadaceae</taxon>
        <taxon>Henriciella</taxon>
    </lineage>
</organism>
<comment type="function">
    <text evidence="7">Thiolesterase that catalyzes the hydrolysis of S-D-lactoyl-glutathione to form glutathione and D-lactic acid.</text>
</comment>
<dbReference type="HAMAP" id="MF_01374">
    <property type="entry name" value="Glyoxalase_2"/>
    <property type="match status" value="1"/>
</dbReference>
<evidence type="ECO:0000256" key="5">
    <source>
        <dbReference type="ARBA" id="ARBA00022801"/>
    </source>
</evidence>
<comment type="cofactor">
    <cofactor evidence="7">
        <name>Zn(2+)</name>
        <dbReference type="ChEBI" id="CHEBI:29105"/>
    </cofactor>
    <text evidence="7">Binds 2 Zn(2+) ions per subunit.</text>
</comment>
<comment type="catalytic activity">
    <reaction evidence="1 7">
        <text>an S-(2-hydroxyacyl)glutathione + H2O = a 2-hydroxy carboxylate + glutathione + H(+)</text>
        <dbReference type="Rhea" id="RHEA:21864"/>
        <dbReference type="ChEBI" id="CHEBI:15377"/>
        <dbReference type="ChEBI" id="CHEBI:15378"/>
        <dbReference type="ChEBI" id="CHEBI:57925"/>
        <dbReference type="ChEBI" id="CHEBI:58896"/>
        <dbReference type="ChEBI" id="CHEBI:71261"/>
        <dbReference type="EC" id="3.1.2.6"/>
    </reaction>
</comment>
<gene>
    <name evidence="7 9" type="primary">gloB</name>
    <name evidence="9" type="ORF">GCM10011503_17120</name>
</gene>
<feature type="domain" description="Metallo-beta-lactamase" evidence="8">
    <location>
        <begin position="12"/>
        <end position="170"/>
    </location>
</feature>
<dbReference type="PANTHER" id="PTHR43705">
    <property type="entry name" value="HYDROXYACYLGLUTATHIONE HYDROLASE"/>
    <property type="match status" value="1"/>
</dbReference>